<dbReference type="Pfam" id="PF08281">
    <property type="entry name" value="Sigma70_r4_2"/>
    <property type="match status" value="1"/>
</dbReference>
<name>A0A3S0H459_9BACT</name>
<dbReference type="InterPro" id="IPR013325">
    <property type="entry name" value="RNA_pol_sigma_r2"/>
</dbReference>
<keyword evidence="4" id="KW-0804">Transcription</keyword>
<evidence type="ECO:0000313" key="7">
    <source>
        <dbReference type="EMBL" id="RTQ48843.1"/>
    </source>
</evidence>
<dbReference type="Proteomes" id="UP000282184">
    <property type="component" value="Unassembled WGS sequence"/>
</dbReference>
<reference evidence="7 8" key="1">
    <citation type="submission" date="2018-12" db="EMBL/GenBank/DDBJ databases">
        <title>Hymenobacter gummosus sp. nov., isolated from a spring.</title>
        <authorList>
            <person name="Nie L."/>
        </authorList>
    </citation>
    <scope>NUCLEOTIDE SEQUENCE [LARGE SCALE GENOMIC DNA]</scope>
    <source>
        <strain evidence="7 8">KCTC 52166</strain>
    </source>
</reference>
<dbReference type="PANTHER" id="PTHR43133">
    <property type="entry name" value="RNA POLYMERASE ECF-TYPE SIGMA FACTO"/>
    <property type="match status" value="1"/>
</dbReference>
<dbReference type="InterPro" id="IPR013324">
    <property type="entry name" value="RNA_pol_sigma_r3/r4-like"/>
</dbReference>
<dbReference type="EMBL" id="RXOF01000008">
    <property type="protein sequence ID" value="RTQ48843.1"/>
    <property type="molecule type" value="Genomic_DNA"/>
</dbReference>
<keyword evidence="8" id="KW-1185">Reference proteome</keyword>
<keyword evidence="2" id="KW-0805">Transcription regulation</keyword>
<dbReference type="InterPro" id="IPR007627">
    <property type="entry name" value="RNA_pol_sigma70_r2"/>
</dbReference>
<dbReference type="CDD" id="cd06171">
    <property type="entry name" value="Sigma70_r4"/>
    <property type="match status" value="1"/>
</dbReference>
<dbReference type="Pfam" id="PF04542">
    <property type="entry name" value="Sigma70_r2"/>
    <property type="match status" value="1"/>
</dbReference>
<gene>
    <name evidence="7" type="ORF">EJV47_14690</name>
</gene>
<dbReference type="NCBIfam" id="TIGR02937">
    <property type="entry name" value="sigma70-ECF"/>
    <property type="match status" value="1"/>
</dbReference>
<dbReference type="Gene3D" id="1.10.1740.10">
    <property type="match status" value="1"/>
</dbReference>
<dbReference type="SUPFAM" id="SSF88946">
    <property type="entry name" value="Sigma2 domain of RNA polymerase sigma factors"/>
    <property type="match status" value="1"/>
</dbReference>
<dbReference type="InterPro" id="IPR014284">
    <property type="entry name" value="RNA_pol_sigma-70_dom"/>
</dbReference>
<dbReference type="GO" id="GO:0016987">
    <property type="term" value="F:sigma factor activity"/>
    <property type="evidence" value="ECO:0007669"/>
    <property type="project" value="UniProtKB-KW"/>
</dbReference>
<comment type="similarity">
    <text evidence="1">Belongs to the sigma-70 factor family. ECF subfamily.</text>
</comment>
<sequence length="183" mass="20420">MPPSSIDELVAACREGRAAAQQQLYERLGRRLFGVCLRYSASREEAEETLQNTFVKIFTRLHQFTGQGPFEAWARRIAVNTALHAWRQRQAPGLHVSWDDAPPVAETNGDALDQLSMAELLELVGTLPEGCRMVLNLYAVEGYAHAEIAEMLGISEGTSKSQLSRARKLLEVRLAARQRISSR</sequence>
<dbReference type="GO" id="GO:0006352">
    <property type="term" value="P:DNA-templated transcription initiation"/>
    <property type="evidence" value="ECO:0007669"/>
    <property type="project" value="InterPro"/>
</dbReference>
<organism evidence="7 8">
    <name type="scientific">Hymenobacter gummosus</name>
    <dbReference type="NCBI Taxonomy" id="1776032"/>
    <lineage>
        <taxon>Bacteria</taxon>
        <taxon>Pseudomonadati</taxon>
        <taxon>Bacteroidota</taxon>
        <taxon>Cytophagia</taxon>
        <taxon>Cytophagales</taxon>
        <taxon>Hymenobacteraceae</taxon>
        <taxon>Hymenobacter</taxon>
    </lineage>
</organism>
<keyword evidence="3" id="KW-0731">Sigma factor</keyword>
<evidence type="ECO:0000256" key="3">
    <source>
        <dbReference type="ARBA" id="ARBA00023082"/>
    </source>
</evidence>
<dbReference type="InterPro" id="IPR036388">
    <property type="entry name" value="WH-like_DNA-bd_sf"/>
</dbReference>
<evidence type="ECO:0000256" key="4">
    <source>
        <dbReference type="ARBA" id="ARBA00023163"/>
    </source>
</evidence>
<accession>A0A3S0H459</accession>
<dbReference type="OrthoDB" id="1493925at2"/>
<comment type="caution">
    <text evidence="7">The sequence shown here is derived from an EMBL/GenBank/DDBJ whole genome shotgun (WGS) entry which is preliminary data.</text>
</comment>
<dbReference type="PANTHER" id="PTHR43133:SF46">
    <property type="entry name" value="RNA POLYMERASE SIGMA-70 FACTOR ECF SUBFAMILY"/>
    <property type="match status" value="1"/>
</dbReference>
<dbReference type="InterPro" id="IPR039425">
    <property type="entry name" value="RNA_pol_sigma-70-like"/>
</dbReference>
<dbReference type="Gene3D" id="1.10.10.10">
    <property type="entry name" value="Winged helix-like DNA-binding domain superfamily/Winged helix DNA-binding domain"/>
    <property type="match status" value="1"/>
</dbReference>
<evidence type="ECO:0000256" key="1">
    <source>
        <dbReference type="ARBA" id="ARBA00010641"/>
    </source>
</evidence>
<dbReference type="SUPFAM" id="SSF88659">
    <property type="entry name" value="Sigma3 and sigma4 domains of RNA polymerase sigma factors"/>
    <property type="match status" value="1"/>
</dbReference>
<dbReference type="GO" id="GO:0003677">
    <property type="term" value="F:DNA binding"/>
    <property type="evidence" value="ECO:0007669"/>
    <property type="project" value="InterPro"/>
</dbReference>
<evidence type="ECO:0000259" key="5">
    <source>
        <dbReference type="Pfam" id="PF04542"/>
    </source>
</evidence>
<proteinExistence type="inferred from homology"/>
<protein>
    <submittedName>
        <fullName evidence="7">RNA polymerase sigma factor</fullName>
    </submittedName>
</protein>
<evidence type="ECO:0000256" key="2">
    <source>
        <dbReference type="ARBA" id="ARBA00023015"/>
    </source>
</evidence>
<evidence type="ECO:0000313" key="8">
    <source>
        <dbReference type="Proteomes" id="UP000282184"/>
    </source>
</evidence>
<evidence type="ECO:0000259" key="6">
    <source>
        <dbReference type="Pfam" id="PF08281"/>
    </source>
</evidence>
<feature type="domain" description="RNA polymerase sigma-70 region 2" evidence="5">
    <location>
        <begin position="24"/>
        <end position="90"/>
    </location>
</feature>
<feature type="domain" description="RNA polymerase sigma factor 70 region 4 type 2" evidence="6">
    <location>
        <begin position="119"/>
        <end position="170"/>
    </location>
</feature>
<dbReference type="AlphaFoldDB" id="A0A3S0H459"/>
<dbReference type="InterPro" id="IPR013249">
    <property type="entry name" value="RNA_pol_sigma70_r4_t2"/>
</dbReference>